<gene>
    <name evidence="2" type="ORF">SCHCODRAFT_258284</name>
</gene>
<dbReference type="InterPro" id="IPR036457">
    <property type="entry name" value="PPM-type-like_dom_sf"/>
</dbReference>
<dbReference type="GeneID" id="9596949"/>
<evidence type="ECO:0000313" key="2">
    <source>
        <dbReference type="EMBL" id="EFI94165.1"/>
    </source>
</evidence>
<reference evidence="2 3" key="1">
    <citation type="journal article" date="2010" name="Nat. Biotechnol.">
        <title>Genome sequence of the model mushroom Schizophyllum commune.</title>
        <authorList>
            <person name="Ohm R.A."/>
            <person name="de Jong J.F."/>
            <person name="Lugones L.G."/>
            <person name="Aerts A."/>
            <person name="Kothe E."/>
            <person name="Stajich J.E."/>
            <person name="de Vries R.P."/>
            <person name="Record E."/>
            <person name="Levasseur A."/>
            <person name="Baker S.E."/>
            <person name="Bartholomew K.A."/>
            <person name="Coutinho P.M."/>
            <person name="Erdmann S."/>
            <person name="Fowler T.J."/>
            <person name="Gathman A.C."/>
            <person name="Lombard V."/>
            <person name="Henrissat B."/>
            <person name="Knabe N."/>
            <person name="Kuees U."/>
            <person name="Lilly W.W."/>
            <person name="Lindquist E."/>
            <person name="Lucas S."/>
            <person name="Magnuson J.K."/>
            <person name="Piumi F."/>
            <person name="Raudaskoski M."/>
            <person name="Salamov A."/>
            <person name="Schmutz J."/>
            <person name="Schwarze F.W.M.R."/>
            <person name="vanKuyk P.A."/>
            <person name="Horton J.S."/>
            <person name="Grigoriev I.V."/>
            <person name="Woesten H.A.B."/>
        </authorList>
    </citation>
    <scope>NUCLEOTIDE SEQUENCE [LARGE SCALE GENOMIC DNA]</scope>
    <source>
        <strain evidence="3">H4-8 / FGSC 9210</strain>
    </source>
</reference>
<dbReference type="CDD" id="cd00143">
    <property type="entry name" value="PP2Cc"/>
    <property type="match status" value="1"/>
</dbReference>
<evidence type="ECO:0000259" key="1">
    <source>
        <dbReference type="PROSITE" id="PS51746"/>
    </source>
</evidence>
<dbReference type="InParanoid" id="D8QEG7"/>
<dbReference type="eggNOG" id="KOG0700">
    <property type="taxonomic scope" value="Eukaryota"/>
</dbReference>
<accession>D8QEG7</accession>
<organism evidence="3">
    <name type="scientific">Schizophyllum commune (strain H4-8 / FGSC 9210)</name>
    <name type="common">Split gill fungus</name>
    <dbReference type="NCBI Taxonomy" id="578458"/>
    <lineage>
        <taxon>Eukaryota</taxon>
        <taxon>Fungi</taxon>
        <taxon>Dikarya</taxon>
        <taxon>Basidiomycota</taxon>
        <taxon>Agaricomycotina</taxon>
        <taxon>Agaricomycetes</taxon>
        <taxon>Agaricomycetidae</taxon>
        <taxon>Agaricales</taxon>
        <taxon>Schizophyllaceae</taxon>
        <taxon>Schizophyllum</taxon>
    </lineage>
</organism>
<dbReference type="GO" id="GO:0004722">
    <property type="term" value="F:protein serine/threonine phosphatase activity"/>
    <property type="evidence" value="ECO:0007669"/>
    <property type="project" value="InterPro"/>
</dbReference>
<protein>
    <recommendedName>
        <fullName evidence="1">PPM-type phosphatase domain-containing protein</fullName>
    </recommendedName>
</protein>
<keyword evidence="3" id="KW-1185">Reference proteome</keyword>
<feature type="domain" description="PPM-type phosphatase" evidence="1">
    <location>
        <begin position="41"/>
        <end position="403"/>
    </location>
</feature>
<dbReference type="SUPFAM" id="SSF81606">
    <property type="entry name" value="PP2C-like"/>
    <property type="match status" value="1"/>
</dbReference>
<dbReference type="VEuPathDB" id="FungiDB:SCHCODRAFT_02636277"/>
<dbReference type="AlphaFoldDB" id="D8QEG7"/>
<dbReference type="RefSeq" id="XP_003029068.1">
    <property type="nucleotide sequence ID" value="XM_003029022.1"/>
</dbReference>
<name>D8QEG7_SCHCM</name>
<sequence length="403" mass="44448">MPGPFDATSTLLFNPSDAELEAAYNAKGRQRTTRIPSMGIEVHEAAFQALKPENEDRTAVHESEHGLLIAVFDGHYSGDLSDYAAQTLPQMLCERIEKNVAQDPSDFSAAVERALADGIKDFDESLLRDLFEAFPECSYNDEFWGNEDEGTFEVVGYSKRDERVRAARRCLVGSTALIGFIDRAKCNIWVASLGDSEAVLGRMVDGQLQVIPLNELHNCDNASEVARVRSEHPDEPLAVSQGRTLGQLAVTCSLGDFALKTDYCLAPTIIRHARPVGAITYPFHAWEEDPSTWNPPYISSTPTIQRHDLQPGDVLLFASDGLRAALKCVKEDEKANVMAALARGVPVEKAFRHALIAPQEGNNDADRVIRNVLFGTDKEKMLEEVQPLAGRLRDDISVVVVRL</sequence>
<dbReference type="InterPro" id="IPR001932">
    <property type="entry name" value="PPM-type_phosphatase-like_dom"/>
</dbReference>
<dbReference type="OrthoDB" id="19329at2759"/>
<dbReference type="PANTHER" id="PTHR13832">
    <property type="entry name" value="PROTEIN PHOSPHATASE 2C"/>
    <property type="match status" value="1"/>
</dbReference>
<dbReference type="PANTHER" id="PTHR13832:SF792">
    <property type="entry name" value="GM14286P"/>
    <property type="match status" value="1"/>
</dbReference>
<dbReference type="EMBL" id="GL377310">
    <property type="protein sequence ID" value="EFI94165.1"/>
    <property type="molecule type" value="Genomic_DNA"/>
</dbReference>
<dbReference type="Proteomes" id="UP000007431">
    <property type="component" value="Unassembled WGS sequence"/>
</dbReference>
<proteinExistence type="predicted"/>
<dbReference type="HOGENOM" id="CLU_020130_0_0_1"/>
<dbReference type="KEGG" id="scm:SCHCO_02636277"/>
<dbReference type="Pfam" id="PF00481">
    <property type="entry name" value="PP2C"/>
    <property type="match status" value="1"/>
</dbReference>
<dbReference type="Gene3D" id="3.60.40.10">
    <property type="entry name" value="PPM-type phosphatase domain"/>
    <property type="match status" value="1"/>
</dbReference>
<dbReference type="PROSITE" id="PS51746">
    <property type="entry name" value="PPM_2"/>
    <property type="match status" value="1"/>
</dbReference>
<dbReference type="OMA" id="EARQCAQ"/>
<dbReference type="InterPro" id="IPR015655">
    <property type="entry name" value="PP2C"/>
</dbReference>
<dbReference type="STRING" id="578458.D8QEG7"/>
<dbReference type="SMART" id="SM00332">
    <property type="entry name" value="PP2Cc"/>
    <property type="match status" value="1"/>
</dbReference>
<evidence type="ECO:0000313" key="3">
    <source>
        <dbReference type="Proteomes" id="UP000007431"/>
    </source>
</evidence>